<keyword evidence="3 8" id="KW-0396">Initiation factor</keyword>
<evidence type="ECO:0000256" key="8">
    <source>
        <dbReference type="PIRNR" id="PIRNR017222"/>
    </source>
</evidence>
<feature type="region of interest" description="Disordered" evidence="9">
    <location>
        <begin position="417"/>
        <end position="554"/>
    </location>
</feature>
<evidence type="ECO:0000256" key="7">
    <source>
        <dbReference type="ARBA" id="ARBA00022917"/>
    </source>
</evidence>
<dbReference type="Pfam" id="PF08662">
    <property type="entry name" value="eIF2A"/>
    <property type="match status" value="1"/>
</dbReference>
<reference evidence="11 12" key="1">
    <citation type="journal article" date="2018" name="G3 (Bethesda)">
        <title>Phylogenetic and Phylogenomic Definition of Rhizopus Species.</title>
        <authorList>
            <person name="Gryganskyi A.P."/>
            <person name="Golan J."/>
            <person name="Dolatabadi S."/>
            <person name="Mondo S."/>
            <person name="Robb S."/>
            <person name="Idnurm A."/>
            <person name="Muszewska A."/>
            <person name="Steczkiewicz K."/>
            <person name="Masonjones S."/>
            <person name="Liao H.L."/>
            <person name="Gajdeczka M.T."/>
            <person name="Anike F."/>
            <person name="Vuek A."/>
            <person name="Anishchenko I.M."/>
            <person name="Voigt K."/>
            <person name="de Hoog G.S."/>
            <person name="Smith M.E."/>
            <person name="Heitman J."/>
            <person name="Vilgalys R."/>
            <person name="Stajich J.E."/>
        </authorList>
    </citation>
    <scope>NUCLEOTIDE SEQUENCE [LARGE SCALE GENOMIC DNA]</scope>
    <source>
        <strain evidence="11 12">LSU 92-RS-03</strain>
    </source>
</reference>
<comment type="caution">
    <text evidence="11">The sequence shown here is derived from an EMBL/GenBank/DDBJ whole genome shotgun (WGS) entry which is preliminary data.</text>
</comment>
<evidence type="ECO:0000256" key="9">
    <source>
        <dbReference type="SAM" id="MobiDB-lite"/>
    </source>
</evidence>
<dbReference type="PANTHER" id="PTHR13227:SF0">
    <property type="entry name" value="EUKARYOTIC TRANSLATION INITIATION FACTOR 2A"/>
    <property type="match status" value="1"/>
</dbReference>
<dbReference type="GO" id="GO:0022627">
    <property type="term" value="C:cytosolic small ribosomal subunit"/>
    <property type="evidence" value="ECO:0007669"/>
    <property type="project" value="TreeGrafter"/>
</dbReference>
<evidence type="ECO:0000256" key="3">
    <source>
        <dbReference type="ARBA" id="ARBA00022540"/>
    </source>
</evidence>
<comment type="function">
    <text evidence="8">Functions in the early steps of protein synthesis of a small number of specific mRNAs. Acts by directing the binding of methionyl-tRNAi to 40S ribosomal subunits. In contrast to the eIF-2 complex, it binds methionyl-tRNAi to 40S subunits in a codon-dependent manner, whereas the eIF-2 complex binds methionyl-tRNAi to 40S subunits in a GTP-dependent manner.</text>
</comment>
<dbReference type="SUPFAM" id="SSF82171">
    <property type="entry name" value="DPP6 N-terminal domain-like"/>
    <property type="match status" value="1"/>
</dbReference>
<dbReference type="InterPro" id="IPR013979">
    <property type="entry name" value="TIF_beta_prop-like"/>
</dbReference>
<evidence type="ECO:0000313" key="11">
    <source>
        <dbReference type="EMBL" id="RCH95724.1"/>
    </source>
</evidence>
<keyword evidence="5" id="KW-0677">Repeat</keyword>
<feature type="domain" description="Translation initiation factor beta propellor-like" evidence="10">
    <location>
        <begin position="212"/>
        <end position="405"/>
    </location>
</feature>
<dbReference type="GO" id="GO:0003743">
    <property type="term" value="F:translation initiation factor activity"/>
    <property type="evidence" value="ECO:0007669"/>
    <property type="project" value="UniProtKB-UniRule"/>
</dbReference>
<dbReference type="InterPro" id="IPR015943">
    <property type="entry name" value="WD40/YVTN_repeat-like_dom_sf"/>
</dbReference>
<dbReference type="InterPro" id="IPR011387">
    <property type="entry name" value="TIF2A"/>
</dbReference>
<dbReference type="GO" id="GO:0006417">
    <property type="term" value="P:regulation of translation"/>
    <property type="evidence" value="ECO:0007669"/>
    <property type="project" value="UniProtKB-KW"/>
</dbReference>
<dbReference type="AlphaFoldDB" id="A0A367K0I8"/>
<keyword evidence="6 8" id="KW-0810">Translation regulation</keyword>
<dbReference type="GO" id="GO:0000049">
    <property type="term" value="F:tRNA binding"/>
    <property type="evidence" value="ECO:0007669"/>
    <property type="project" value="UniProtKB-UniRule"/>
</dbReference>
<keyword evidence="7 8" id="KW-0648">Protein biosynthesis</keyword>
<gene>
    <name evidence="11" type="ORF">CU098_004164</name>
</gene>
<dbReference type="OrthoDB" id="2194683at2759"/>
<sequence length="569" mass="63635">MSARAITQFSYRSQKELTIWNAYPEFKAINTFAKPETATRTFTYSKYGQVYAYSTNQFVKVFDANSLEQLCEIAKENVIDFWLSPQGSYVATWERPSKREDGSANNNLTIWDVKTGQEIAAFSQKAQNNSNFQWTEDEKYCSRMVTGEIQFWESKNAGKAVWARLKVEGVAQYSLSPGKAPAVAVFVPEKNGAPGVVRMFSIPNFKAPLSSKTFFKADSVTLYWNDLGTNLLVLTHTDVDKSNKSYYGETNLYYLAVAGTYDCRVPLDKEGPVHDVTWGPDSKEFIVIYGSMPAKATLFDHRAKPVHDFGVNPRNFVRYNPQGRTICIAGFGNLNGTVDLYDRKTLKKINTFSASNASHCEWSPCGRYLLTATLTPRLRVDNGFKLWHHSGSLIYEEEIEELYQISYRPQPISLYPARSISPPPTPIKVLPSKGSAAKSTTAPTGAYRPPHLRGNAQPMTLSERAAALNGSGRGPTTQRKVVGAPVGAKSKNGNSSPKKEVKKELTKSAPESNLSEEEKQKKIRNLEKKLRQIGELKDKMRRGEELAPAQQQKVDTEVSIMREIAGLRL</sequence>
<evidence type="ECO:0000259" key="10">
    <source>
        <dbReference type="Pfam" id="PF08662"/>
    </source>
</evidence>
<feature type="compositionally biased region" description="Basic and acidic residues" evidence="9">
    <location>
        <begin position="497"/>
        <end position="506"/>
    </location>
</feature>
<dbReference type="Gene3D" id="2.130.10.10">
    <property type="entry name" value="YVTN repeat-like/Quinoprotein amine dehydrogenase"/>
    <property type="match status" value="2"/>
</dbReference>
<evidence type="ECO:0000256" key="6">
    <source>
        <dbReference type="ARBA" id="ARBA00022845"/>
    </source>
</evidence>
<dbReference type="Proteomes" id="UP000253551">
    <property type="component" value="Unassembled WGS sequence"/>
</dbReference>
<feature type="compositionally biased region" description="Basic and acidic residues" evidence="9">
    <location>
        <begin position="516"/>
        <end position="545"/>
    </location>
</feature>
<accession>A0A367K0I8</accession>
<dbReference type="GO" id="GO:0043022">
    <property type="term" value="F:ribosome binding"/>
    <property type="evidence" value="ECO:0007669"/>
    <property type="project" value="UniProtKB-UniRule"/>
</dbReference>
<dbReference type="STRING" id="4846.A0A367K0I8"/>
<dbReference type="EMBL" id="PJQM01002394">
    <property type="protein sequence ID" value="RCH95724.1"/>
    <property type="molecule type" value="Genomic_DNA"/>
</dbReference>
<keyword evidence="4" id="KW-0853">WD repeat</keyword>
<dbReference type="GO" id="GO:0003729">
    <property type="term" value="F:mRNA binding"/>
    <property type="evidence" value="ECO:0007669"/>
    <property type="project" value="TreeGrafter"/>
</dbReference>
<evidence type="ECO:0000256" key="5">
    <source>
        <dbReference type="ARBA" id="ARBA00022737"/>
    </source>
</evidence>
<comment type="similarity">
    <text evidence="1 8">Belongs to the WD repeat EIF2A family.</text>
</comment>
<evidence type="ECO:0000256" key="4">
    <source>
        <dbReference type="ARBA" id="ARBA00022574"/>
    </source>
</evidence>
<proteinExistence type="inferred from homology"/>
<organism evidence="11 12">
    <name type="scientific">Rhizopus stolonifer</name>
    <name type="common">Rhizopus nigricans</name>
    <dbReference type="NCBI Taxonomy" id="4846"/>
    <lineage>
        <taxon>Eukaryota</taxon>
        <taxon>Fungi</taxon>
        <taxon>Fungi incertae sedis</taxon>
        <taxon>Mucoromycota</taxon>
        <taxon>Mucoromycotina</taxon>
        <taxon>Mucoromycetes</taxon>
        <taxon>Mucorales</taxon>
        <taxon>Mucorineae</taxon>
        <taxon>Rhizopodaceae</taxon>
        <taxon>Rhizopus</taxon>
    </lineage>
</organism>
<evidence type="ECO:0000256" key="1">
    <source>
        <dbReference type="ARBA" id="ARBA00009573"/>
    </source>
</evidence>
<dbReference type="PANTHER" id="PTHR13227">
    <property type="entry name" value="EUKARYOTIC TRANSLATION INITIATION FACTOR 2A"/>
    <property type="match status" value="1"/>
</dbReference>
<evidence type="ECO:0000256" key="2">
    <source>
        <dbReference type="ARBA" id="ARBA00013819"/>
    </source>
</evidence>
<name>A0A367K0I8_RHIST</name>
<keyword evidence="12" id="KW-1185">Reference proteome</keyword>
<evidence type="ECO:0000313" key="12">
    <source>
        <dbReference type="Proteomes" id="UP000253551"/>
    </source>
</evidence>
<dbReference type="PIRSF" id="PIRSF017222">
    <property type="entry name" value="eIF2A"/>
    <property type="match status" value="1"/>
</dbReference>
<protein>
    <recommendedName>
        <fullName evidence="2 8">Eukaryotic translation initiation factor 2A</fullName>
        <shortName evidence="8">eIF-2A</shortName>
    </recommendedName>
</protein>